<sequence>MFTERYGLSTIKKWKFETWNEPDLQQYNTLNYSLVDYEDYIRGVREGLDDAGIRDNKYKFLLYGPAGLFKNNKTHHLCWGIIEKCNSNLKHCPFDILSYHRKGMGQAEDVIFESLDLLDGMYQKFPNLRSLKTCNSEADPTTGWSRPLEMNSDVNYAVTLVDIVLLHWNAKYANLMPSLDSISSDNGFISYHPYEFYQRTLLALFQLNNTNPVETHFIEKPVYAATGMLGNLGTFAGGVNSAFGVGTKSLWTTSHRRETLFVCGIITSGVNVTDNRSTVLDHHIAFNVSHYKYVEGERYMSLIEYVAAEATDPVYVWKRAGEPSYPNFDERKLMRISQGPHILRDADVHRNHSHLSLHLNAVIERPWMLLIRICSEYSSLPSQIKHLRIRKVNANEVILFWKEKFRNSRCTKTFEILFSPHHWPNKWINITANRHVPFLSFHFAPESEKNLTTIGQYKVRAIDVFDRKGKFSLTKSFN</sequence>
<evidence type="ECO:0000256" key="3">
    <source>
        <dbReference type="ARBA" id="ARBA00022801"/>
    </source>
</evidence>
<name>A0A9Q0SAE7_9DIPT</name>
<keyword evidence="8" id="KW-1185">Reference proteome</keyword>
<protein>
    <submittedName>
        <fullName evidence="7">Alpha-L-iduronidase</fullName>
    </submittedName>
</protein>
<evidence type="ECO:0000259" key="5">
    <source>
        <dbReference type="Pfam" id="PF01229"/>
    </source>
</evidence>
<dbReference type="Gene3D" id="3.20.20.80">
    <property type="entry name" value="Glycosidases"/>
    <property type="match status" value="1"/>
</dbReference>
<dbReference type="GO" id="GO:0003940">
    <property type="term" value="F:L-iduronidase activity"/>
    <property type="evidence" value="ECO:0007669"/>
    <property type="project" value="TreeGrafter"/>
</dbReference>
<dbReference type="OrthoDB" id="15153at2759"/>
<evidence type="ECO:0000256" key="2">
    <source>
        <dbReference type="ARBA" id="ARBA00022729"/>
    </source>
</evidence>
<evidence type="ECO:0000256" key="1">
    <source>
        <dbReference type="ARBA" id="ARBA00008875"/>
    </source>
</evidence>
<dbReference type="Proteomes" id="UP001151699">
    <property type="component" value="Chromosome A"/>
</dbReference>
<dbReference type="EMBL" id="WJQU01000001">
    <property type="protein sequence ID" value="KAJ6649585.1"/>
    <property type="molecule type" value="Genomic_DNA"/>
</dbReference>
<dbReference type="Pfam" id="PF21200">
    <property type="entry name" value="Glyco_hydro_39_C"/>
    <property type="match status" value="1"/>
</dbReference>
<dbReference type="InterPro" id="IPR049167">
    <property type="entry name" value="GH39_C"/>
</dbReference>
<keyword evidence="4" id="KW-0326">Glycosidase</keyword>
<dbReference type="InterPro" id="IPR013783">
    <property type="entry name" value="Ig-like_fold"/>
</dbReference>
<dbReference type="PROSITE" id="PS01027">
    <property type="entry name" value="GLYCOSYL_HYDROL_F39"/>
    <property type="match status" value="1"/>
</dbReference>
<feature type="domain" description="Glycosyl hydrolases family 39 N-terminal catalytic" evidence="5">
    <location>
        <begin position="2"/>
        <end position="341"/>
    </location>
</feature>
<organism evidence="7 8">
    <name type="scientific">Pseudolycoriella hygida</name>
    <dbReference type="NCBI Taxonomy" id="35572"/>
    <lineage>
        <taxon>Eukaryota</taxon>
        <taxon>Metazoa</taxon>
        <taxon>Ecdysozoa</taxon>
        <taxon>Arthropoda</taxon>
        <taxon>Hexapoda</taxon>
        <taxon>Insecta</taxon>
        <taxon>Pterygota</taxon>
        <taxon>Neoptera</taxon>
        <taxon>Endopterygota</taxon>
        <taxon>Diptera</taxon>
        <taxon>Nematocera</taxon>
        <taxon>Sciaroidea</taxon>
        <taxon>Sciaridae</taxon>
        <taxon>Pseudolycoriella</taxon>
    </lineage>
</organism>
<dbReference type="PANTHER" id="PTHR12631:SF8">
    <property type="entry name" value="ALPHA-L-IDURONIDASE"/>
    <property type="match status" value="1"/>
</dbReference>
<evidence type="ECO:0000256" key="4">
    <source>
        <dbReference type="ARBA" id="ARBA00023295"/>
    </source>
</evidence>
<dbReference type="AlphaFoldDB" id="A0A9Q0SAE7"/>
<dbReference type="PANTHER" id="PTHR12631">
    <property type="entry name" value="ALPHA-L-IDURONIDASE"/>
    <property type="match status" value="1"/>
</dbReference>
<reference evidence="7" key="1">
    <citation type="submission" date="2022-07" db="EMBL/GenBank/DDBJ databases">
        <authorList>
            <person name="Trinca V."/>
            <person name="Uliana J.V.C."/>
            <person name="Torres T.T."/>
            <person name="Ward R.J."/>
            <person name="Monesi N."/>
        </authorList>
    </citation>
    <scope>NUCLEOTIDE SEQUENCE</scope>
    <source>
        <strain evidence="7">HSMRA1968</strain>
        <tissue evidence="7">Whole embryos</tissue>
    </source>
</reference>
<keyword evidence="2" id="KW-0732">Signal</keyword>
<dbReference type="InterPro" id="IPR017853">
    <property type="entry name" value="GH"/>
</dbReference>
<dbReference type="InterPro" id="IPR049166">
    <property type="entry name" value="GH39_cat"/>
</dbReference>
<dbReference type="SUPFAM" id="SSF51011">
    <property type="entry name" value="Glycosyl hydrolase domain"/>
    <property type="match status" value="1"/>
</dbReference>
<gene>
    <name evidence="7" type="primary">Idua</name>
    <name evidence="7" type="ORF">Bhyg_04823</name>
</gene>
<evidence type="ECO:0000313" key="8">
    <source>
        <dbReference type="Proteomes" id="UP001151699"/>
    </source>
</evidence>
<dbReference type="SUPFAM" id="SSF51445">
    <property type="entry name" value="(Trans)glycosidases"/>
    <property type="match status" value="1"/>
</dbReference>
<accession>A0A9Q0SAE7</accession>
<dbReference type="Pfam" id="PF01229">
    <property type="entry name" value="Glyco_hydro_39"/>
    <property type="match status" value="1"/>
</dbReference>
<keyword evidence="3" id="KW-0378">Hydrolase</keyword>
<evidence type="ECO:0000259" key="6">
    <source>
        <dbReference type="Pfam" id="PF21200"/>
    </source>
</evidence>
<comment type="similarity">
    <text evidence="1">Belongs to the glycosyl hydrolase 39 family.</text>
</comment>
<proteinExistence type="inferred from homology"/>
<comment type="caution">
    <text evidence="7">The sequence shown here is derived from an EMBL/GenBank/DDBJ whole genome shotgun (WGS) entry which is preliminary data.</text>
</comment>
<dbReference type="Gene3D" id="2.60.40.1500">
    <property type="entry name" value="Glycosyl hydrolase domain, family 39"/>
    <property type="match status" value="1"/>
</dbReference>
<feature type="domain" description="Alpha-L-iduronidase C-terminal" evidence="6">
    <location>
        <begin position="387"/>
        <end position="476"/>
    </location>
</feature>
<dbReference type="InterPro" id="IPR049165">
    <property type="entry name" value="GH39_as"/>
</dbReference>
<evidence type="ECO:0000313" key="7">
    <source>
        <dbReference type="EMBL" id="KAJ6649585.1"/>
    </source>
</evidence>
<dbReference type="InterPro" id="IPR051923">
    <property type="entry name" value="Glycosyl_Hydrolase_39"/>
</dbReference>
<dbReference type="Gene3D" id="2.60.40.10">
    <property type="entry name" value="Immunoglobulins"/>
    <property type="match status" value="1"/>
</dbReference>